<reference evidence="1" key="1">
    <citation type="submission" date="2019-12" db="EMBL/GenBank/DDBJ databases">
        <title>Genome sequencing and annotation of Brassica cretica.</title>
        <authorList>
            <person name="Studholme D.J."/>
            <person name="Sarris P.F."/>
        </authorList>
    </citation>
    <scope>NUCLEOTIDE SEQUENCE</scope>
    <source>
        <strain evidence="1">PFS-001/15</strain>
        <tissue evidence="1">Leaf</tissue>
    </source>
</reference>
<dbReference type="Proteomes" id="UP000712281">
    <property type="component" value="Unassembled WGS sequence"/>
</dbReference>
<evidence type="ECO:0000313" key="2">
    <source>
        <dbReference type="Proteomes" id="UP000712281"/>
    </source>
</evidence>
<comment type="caution">
    <text evidence="1">The sequence shown here is derived from an EMBL/GenBank/DDBJ whole genome shotgun (WGS) entry which is preliminary data.</text>
</comment>
<evidence type="ECO:0000313" key="1">
    <source>
        <dbReference type="EMBL" id="KAF2597529.1"/>
    </source>
</evidence>
<name>A0A8S9KT03_BRACR</name>
<proteinExistence type="predicted"/>
<dbReference type="EMBL" id="QGKW02000717">
    <property type="protein sequence ID" value="KAF2597529.1"/>
    <property type="molecule type" value="Genomic_DNA"/>
</dbReference>
<accession>A0A8S9KT03</accession>
<gene>
    <name evidence="1" type="ORF">F2Q68_00011708</name>
</gene>
<protein>
    <submittedName>
        <fullName evidence="1">Uncharacterized protein</fullName>
    </submittedName>
</protein>
<sequence>MDLKINDVLWKFCLDTNIISQLEGLVMFTTAVVADAENRKKWSKSPFTGFA</sequence>
<dbReference type="AlphaFoldDB" id="A0A8S9KT03"/>
<organism evidence="1 2">
    <name type="scientific">Brassica cretica</name>
    <name type="common">Mustard</name>
    <dbReference type="NCBI Taxonomy" id="69181"/>
    <lineage>
        <taxon>Eukaryota</taxon>
        <taxon>Viridiplantae</taxon>
        <taxon>Streptophyta</taxon>
        <taxon>Embryophyta</taxon>
        <taxon>Tracheophyta</taxon>
        <taxon>Spermatophyta</taxon>
        <taxon>Magnoliopsida</taxon>
        <taxon>eudicotyledons</taxon>
        <taxon>Gunneridae</taxon>
        <taxon>Pentapetalae</taxon>
        <taxon>rosids</taxon>
        <taxon>malvids</taxon>
        <taxon>Brassicales</taxon>
        <taxon>Brassicaceae</taxon>
        <taxon>Brassiceae</taxon>
        <taxon>Brassica</taxon>
    </lineage>
</organism>